<dbReference type="PROSITE" id="PS51318">
    <property type="entry name" value="TAT"/>
    <property type="match status" value="1"/>
</dbReference>
<evidence type="ECO:0000313" key="5">
    <source>
        <dbReference type="EMBL" id="RZM76669.1"/>
    </source>
</evidence>
<dbReference type="RefSeq" id="WP_084607162.1">
    <property type="nucleotide sequence ID" value="NZ_QVFV01000005.1"/>
</dbReference>
<dbReference type="Gene3D" id="3.90.780.10">
    <property type="entry name" value="5'-Nucleotidase, C-terminal domain"/>
    <property type="match status" value="1"/>
</dbReference>
<dbReference type="PRINTS" id="PR01607">
    <property type="entry name" value="APYRASEFAMLY"/>
</dbReference>
<evidence type="ECO:0000313" key="6">
    <source>
        <dbReference type="Proteomes" id="UP000292459"/>
    </source>
</evidence>
<dbReference type="CDD" id="cd00845">
    <property type="entry name" value="MPP_UshA_N_like"/>
    <property type="match status" value="1"/>
</dbReference>
<dbReference type="GO" id="GO:0009166">
    <property type="term" value="P:nucleotide catabolic process"/>
    <property type="evidence" value="ECO:0007669"/>
    <property type="project" value="InterPro"/>
</dbReference>
<evidence type="ECO:0000259" key="3">
    <source>
        <dbReference type="Pfam" id="PF00149"/>
    </source>
</evidence>
<comment type="caution">
    <text evidence="5">The sequence shown here is derived from an EMBL/GenBank/DDBJ whole genome shotgun (WGS) entry which is preliminary data.</text>
</comment>
<dbReference type="InterPro" id="IPR029052">
    <property type="entry name" value="Metallo-depent_PP-like"/>
</dbReference>
<keyword evidence="6" id="KW-1185">Reference proteome</keyword>
<feature type="domain" description="5'-Nucleotidase C-terminal" evidence="4">
    <location>
        <begin position="391"/>
        <end position="534"/>
    </location>
</feature>
<evidence type="ECO:0000256" key="1">
    <source>
        <dbReference type="ARBA" id="ARBA00022729"/>
    </source>
</evidence>
<dbReference type="GO" id="GO:0016788">
    <property type="term" value="F:hydrolase activity, acting on ester bonds"/>
    <property type="evidence" value="ECO:0007669"/>
    <property type="project" value="InterPro"/>
</dbReference>
<reference evidence="5 6" key="1">
    <citation type="submission" date="2018-11" db="EMBL/GenBank/DDBJ databases">
        <title>Whole genome sequencing of an environmental sample.</title>
        <authorList>
            <person name="Sarangi A.N."/>
            <person name="Singh D."/>
            <person name="Tripathy S."/>
        </authorList>
    </citation>
    <scope>NUCLEOTIDE SEQUENCE [LARGE SCALE GENOMIC DNA]</scope>
    <source>
        <strain evidence="5 6">Lakshadweep</strain>
    </source>
</reference>
<comment type="similarity">
    <text evidence="2">Belongs to the 5'-nucleotidase family.</text>
</comment>
<dbReference type="Pfam" id="PF00149">
    <property type="entry name" value="Metallophos"/>
    <property type="match status" value="1"/>
</dbReference>
<dbReference type="EMBL" id="QVFV01000005">
    <property type="protein sequence ID" value="RZM76669.1"/>
    <property type="molecule type" value="Genomic_DNA"/>
</dbReference>
<dbReference type="InterPro" id="IPR006311">
    <property type="entry name" value="TAT_signal"/>
</dbReference>
<protein>
    <submittedName>
        <fullName evidence="5">Bifunctional metallophosphatase/5'-nucleotidase</fullName>
    </submittedName>
</protein>
<dbReference type="SUPFAM" id="SSF55816">
    <property type="entry name" value="5'-nucleotidase (syn. UDP-sugar hydrolase), C-terminal domain"/>
    <property type="match status" value="1"/>
</dbReference>
<dbReference type="InterPro" id="IPR008334">
    <property type="entry name" value="5'-Nucleotdase_C"/>
</dbReference>
<dbReference type="InterPro" id="IPR004843">
    <property type="entry name" value="Calcineurin-like_PHP"/>
</dbReference>
<gene>
    <name evidence="5" type="ORF">DYY88_18620</name>
</gene>
<dbReference type="GO" id="GO:0046872">
    <property type="term" value="F:metal ion binding"/>
    <property type="evidence" value="ECO:0007669"/>
    <property type="project" value="InterPro"/>
</dbReference>
<dbReference type="GO" id="GO:0000166">
    <property type="term" value="F:nucleotide binding"/>
    <property type="evidence" value="ECO:0007669"/>
    <property type="project" value="UniProtKB-KW"/>
</dbReference>
<dbReference type="Gene3D" id="3.60.21.10">
    <property type="match status" value="1"/>
</dbReference>
<dbReference type="Pfam" id="PF02872">
    <property type="entry name" value="5_nucleotid_C"/>
    <property type="match status" value="1"/>
</dbReference>
<organism evidence="5 6">
    <name type="scientific">Leptolyngbya iicbica LK</name>
    <dbReference type="NCBI Taxonomy" id="2294035"/>
    <lineage>
        <taxon>Bacteria</taxon>
        <taxon>Bacillati</taxon>
        <taxon>Cyanobacteriota</taxon>
        <taxon>Cyanophyceae</taxon>
        <taxon>Leptolyngbyales</taxon>
        <taxon>Leptolyngbyaceae</taxon>
        <taxon>Leptolyngbya group</taxon>
        <taxon>Leptolyngbya</taxon>
        <taxon>Leptolyngbya iicbica</taxon>
    </lineage>
</organism>
<dbReference type="InterPro" id="IPR006179">
    <property type="entry name" value="5_nucleotidase/apyrase"/>
</dbReference>
<accession>A0A4Q7E4X5</accession>
<dbReference type="OrthoDB" id="9768561at2"/>
<name>A0A4Q7E4X5_9CYAN</name>
<feature type="chain" id="PRO_5021040588" evidence="2">
    <location>
        <begin position="39"/>
        <end position="639"/>
    </location>
</feature>
<evidence type="ECO:0000256" key="2">
    <source>
        <dbReference type="RuleBase" id="RU362119"/>
    </source>
</evidence>
<dbReference type="InterPro" id="IPR006146">
    <property type="entry name" value="5'-Nucleotdase_CS"/>
</dbReference>
<proteinExistence type="inferred from homology"/>
<evidence type="ECO:0000259" key="4">
    <source>
        <dbReference type="Pfam" id="PF02872"/>
    </source>
</evidence>
<dbReference type="PROSITE" id="PS00786">
    <property type="entry name" value="5_NUCLEOTIDASE_2"/>
    <property type="match status" value="1"/>
</dbReference>
<dbReference type="PANTHER" id="PTHR11575:SF24">
    <property type="entry name" value="5'-NUCLEOTIDASE"/>
    <property type="match status" value="1"/>
</dbReference>
<keyword evidence="1 2" id="KW-0732">Signal</keyword>
<keyword evidence="2" id="KW-0547">Nucleotide-binding</keyword>
<feature type="domain" description="Calcineurin-like phosphoesterase" evidence="3">
    <location>
        <begin position="47"/>
        <end position="292"/>
    </location>
</feature>
<dbReference type="PANTHER" id="PTHR11575">
    <property type="entry name" value="5'-NUCLEOTIDASE-RELATED"/>
    <property type="match status" value="1"/>
</dbReference>
<feature type="signal peptide" evidence="2">
    <location>
        <begin position="1"/>
        <end position="38"/>
    </location>
</feature>
<dbReference type="SUPFAM" id="SSF56300">
    <property type="entry name" value="Metallo-dependent phosphatases"/>
    <property type="match status" value="1"/>
</dbReference>
<keyword evidence="2" id="KW-0378">Hydrolase</keyword>
<dbReference type="Proteomes" id="UP000292459">
    <property type="component" value="Unassembled WGS sequence"/>
</dbReference>
<sequence length="639" mass="68947">MPRSHPQRFELNRRTFLKTSLAMTPTVMLSFNALEALAATPGKQIFSILHTNDMHSNVVGVGPFQDYTPFSLGDDQTRGGYARLGALIAQRKAALEQLGPVLVLDAGDFSMGTAVAAACRELGAELQLMAQMGYDATTLGNHEFDLGPDGLGQAIKQAAQAGDIPTVLVTNTDVSADSDRLADLQAMAERGVLQPDQIIERGGLRFGLVGIIGYDAFKYATDPGEVTFSDPIETARAAVQRLKQAEKVDVAIALSHGGVVKRPDGQFGQGEDLNLLKAIPELDVVIGGHTHSELREPLFVDHRPVVQTGKYGEHLGELVLSLEQGQVQVESYRLIPVDDYIQGDPVIQTQVERFLQQAGAVTFAPRGYATTQPLVVIAEDWPMDYADIESGTPLANVVTDALRQATGSQIGFTANGAIRAGLAKGKTGVQTVYDIFALAPLGNGIVDATAGSALVKGYFTAAELKNILEFLLMDDPNHPGEYYPRTSGLRFYYDPSRPRFDQVTALELGNLDDGYAPLDLEAPTLYSFATSLYMGSILVYIPQLTQGALPLQPKQADGSPLTRKVEAIVDPRASTSPYVLPTTTQLNADLAAIAPTSREIKEWQAIMDYLVSLPDKTADGISRLVKNDRAREVRGLPIR</sequence>
<dbReference type="InterPro" id="IPR036907">
    <property type="entry name" value="5'-Nucleotdase_C_sf"/>
</dbReference>
<dbReference type="AlphaFoldDB" id="A0A4Q7E4X5"/>